<dbReference type="AlphaFoldDB" id="A0AAN7KC91"/>
<evidence type="ECO:0000313" key="5">
    <source>
        <dbReference type="Proteomes" id="UP001345219"/>
    </source>
</evidence>
<reference evidence="4 5" key="1">
    <citation type="journal article" date="2023" name="Hortic Res">
        <title>Pangenome of water caltrop reveals structural variations and asymmetric subgenome divergence after allopolyploidization.</title>
        <authorList>
            <person name="Zhang X."/>
            <person name="Chen Y."/>
            <person name="Wang L."/>
            <person name="Yuan Y."/>
            <person name="Fang M."/>
            <person name="Shi L."/>
            <person name="Lu R."/>
            <person name="Comes H.P."/>
            <person name="Ma Y."/>
            <person name="Chen Y."/>
            <person name="Huang G."/>
            <person name="Zhou Y."/>
            <person name="Zheng Z."/>
            <person name="Qiu Y."/>
        </authorList>
    </citation>
    <scope>NUCLEOTIDE SEQUENCE [LARGE SCALE GENOMIC DNA]</scope>
    <source>
        <tissue evidence="4">Roots</tissue>
    </source>
</reference>
<dbReference type="Pfam" id="PF24300">
    <property type="entry name" value="KWL1"/>
    <property type="match status" value="1"/>
</dbReference>
<keyword evidence="5" id="KW-1185">Reference proteome</keyword>
<accession>A0AAN7KC91</accession>
<evidence type="ECO:0000256" key="3">
    <source>
        <dbReference type="ARBA" id="ARBA00022729"/>
    </source>
</evidence>
<gene>
    <name evidence="4" type="ORF">SAY87_012950</name>
</gene>
<dbReference type="Proteomes" id="UP001345219">
    <property type="component" value="Chromosome 11"/>
</dbReference>
<dbReference type="GO" id="GO:0005576">
    <property type="term" value="C:extracellular region"/>
    <property type="evidence" value="ECO:0007669"/>
    <property type="project" value="UniProtKB-SubCell"/>
</dbReference>
<comment type="subcellular location">
    <subcellularLocation>
        <location evidence="1">Secreted</location>
    </subcellularLocation>
</comment>
<dbReference type="EMBL" id="JAXIOK010000008">
    <property type="protein sequence ID" value="KAK4763512.1"/>
    <property type="molecule type" value="Genomic_DNA"/>
</dbReference>
<protein>
    <submittedName>
        <fullName evidence="4">Uncharacterized protein</fullName>
    </submittedName>
</protein>
<dbReference type="InterPro" id="IPR039271">
    <property type="entry name" value="Kiwellin-like"/>
</dbReference>
<evidence type="ECO:0000256" key="2">
    <source>
        <dbReference type="ARBA" id="ARBA00022525"/>
    </source>
</evidence>
<keyword evidence="2" id="KW-0964">Secreted</keyword>
<keyword evidence="3" id="KW-0732">Signal</keyword>
<sequence length="119" mass="13281">MHPTSHVPSRHPRLQWRIVPSVPLPAAGYSSIRAILAEDDFSHGGDVGAHSECDSVYHDNSEHVVVLSTGLHRRVPLREDGPDHFHENGAERDGIKKIPLGISLCMHRTEFNFTMPKSM</sequence>
<evidence type="ECO:0000313" key="4">
    <source>
        <dbReference type="EMBL" id="KAK4763512.1"/>
    </source>
</evidence>
<evidence type="ECO:0000256" key="1">
    <source>
        <dbReference type="ARBA" id="ARBA00004613"/>
    </source>
</evidence>
<comment type="caution">
    <text evidence="4">The sequence shown here is derived from an EMBL/GenBank/DDBJ whole genome shotgun (WGS) entry which is preliminary data.</text>
</comment>
<proteinExistence type="predicted"/>
<organism evidence="4 5">
    <name type="scientific">Trapa incisa</name>
    <dbReference type="NCBI Taxonomy" id="236973"/>
    <lineage>
        <taxon>Eukaryota</taxon>
        <taxon>Viridiplantae</taxon>
        <taxon>Streptophyta</taxon>
        <taxon>Embryophyta</taxon>
        <taxon>Tracheophyta</taxon>
        <taxon>Spermatophyta</taxon>
        <taxon>Magnoliopsida</taxon>
        <taxon>eudicotyledons</taxon>
        <taxon>Gunneridae</taxon>
        <taxon>Pentapetalae</taxon>
        <taxon>rosids</taxon>
        <taxon>malvids</taxon>
        <taxon>Myrtales</taxon>
        <taxon>Lythraceae</taxon>
        <taxon>Trapa</taxon>
    </lineage>
</organism>
<name>A0AAN7KC91_9MYRT</name>